<name>A0ABV7AG86_9RHOB</name>
<reference evidence="2" key="1">
    <citation type="journal article" date="2019" name="Int. J. Syst. Evol. Microbiol.">
        <title>The Global Catalogue of Microorganisms (GCM) 10K type strain sequencing project: providing services to taxonomists for standard genome sequencing and annotation.</title>
        <authorList>
            <consortium name="The Broad Institute Genomics Platform"/>
            <consortium name="The Broad Institute Genome Sequencing Center for Infectious Disease"/>
            <person name="Wu L."/>
            <person name="Ma J."/>
        </authorList>
    </citation>
    <scope>NUCLEOTIDE SEQUENCE [LARGE SCALE GENOMIC DNA]</scope>
    <source>
        <strain evidence="2">KCTC 62192</strain>
    </source>
</reference>
<accession>A0ABV7AG86</accession>
<gene>
    <name evidence="1" type="ORF">ACFOES_08150</name>
</gene>
<keyword evidence="2" id="KW-1185">Reference proteome</keyword>
<dbReference type="EMBL" id="JBHRSK010000004">
    <property type="protein sequence ID" value="MFC2968061.1"/>
    <property type="molecule type" value="Genomic_DNA"/>
</dbReference>
<organism evidence="1 2">
    <name type="scientific">Acidimangrovimonas pyrenivorans</name>
    <dbReference type="NCBI Taxonomy" id="2030798"/>
    <lineage>
        <taxon>Bacteria</taxon>
        <taxon>Pseudomonadati</taxon>
        <taxon>Pseudomonadota</taxon>
        <taxon>Alphaproteobacteria</taxon>
        <taxon>Rhodobacterales</taxon>
        <taxon>Paracoccaceae</taxon>
        <taxon>Acidimangrovimonas</taxon>
    </lineage>
</organism>
<dbReference type="Proteomes" id="UP001595443">
    <property type="component" value="Unassembled WGS sequence"/>
</dbReference>
<comment type="caution">
    <text evidence="1">The sequence shown here is derived from an EMBL/GenBank/DDBJ whole genome shotgun (WGS) entry which is preliminary data.</text>
</comment>
<protein>
    <recommendedName>
        <fullName evidence="3">Type II toxin-antitoxin system PemK/MazF family toxin</fullName>
    </recommendedName>
</protein>
<evidence type="ECO:0000313" key="1">
    <source>
        <dbReference type="EMBL" id="MFC2968061.1"/>
    </source>
</evidence>
<evidence type="ECO:0000313" key="2">
    <source>
        <dbReference type="Proteomes" id="UP001595443"/>
    </source>
</evidence>
<dbReference type="RefSeq" id="WP_377832719.1">
    <property type="nucleotide sequence ID" value="NZ_JBHRSK010000004.1"/>
</dbReference>
<proteinExistence type="predicted"/>
<sequence length="152" mass="16389">MFDTAPTTTIKTQPTDGLSWPEKVAAGDIISFRFPTDDTGEARPKARPCLVLAVAMVDGKRWMSVAYGTTVLKKARNGRGILVNASEAAACGLDRATGFRGDRLMTINTGDPALAVSPVFRTPVLGRLSGRPLERLRQIRDSLRAETTQALC</sequence>
<evidence type="ECO:0008006" key="3">
    <source>
        <dbReference type="Google" id="ProtNLM"/>
    </source>
</evidence>